<dbReference type="AlphaFoldDB" id="A0A1E2SKI3"/>
<sequence length="237" mass="24976">MSERSFDRREQAGGCGAGNGQEDRAGKRADSSAVGEFGGCVGGANTVQAGEDRTAIRAESHEVAGRGGTGPAGRAEVGEGTGDTDENGRSGTGRKCWALFEKGSERPARGVLDEDSRDGPPAGAVRRELTEDTSDVFGTGLTAGTDVGERNAGVSESAVIRQRPGILRPDPKHSRLREVIADHEDRTLARRVVGKLPARREPEQGPPMPLRDESGLACEVDRAPAGRSGSPRLLWPW</sequence>
<feature type="compositionally biased region" description="Basic and acidic residues" evidence="1">
    <location>
        <begin position="50"/>
        <end position="64"/>
    </location>
</feature>
<feature type="compositionally biased region" description="Basic and acidic residues" evidence="1">
    <location>
        <begin position="102"/>
        <end position="118"/>
    </location>
</feature>
<protein>
    <submittedName>
        <fullName evidence="2">Uncharacterized protein</fullName>
    </submittedName>
</protein>
<dbReference type="Proteomes" id="UP000094426">
    <property type="component" value="Unassembled WGS sequence"/>
</dbReference>
<proteinExistence type="predicted"/>
<evidence type="ECO:0000256" key="1">
    <source>
        <dbReference type="SAM" id="MobiDB-lite"/>
    </source>
</evidence>
<feature type="region of interest" description="Disordered" evidence="1">
    <location>
        <begin position="192"/>
        <end position="237"/>
    </location>
</feature>
<reference evidence="2 3" key="1">
    <citation type="submission" date="2015-11" db="EMBL/GenBank/DDBJ databases">
        <authorList>
            <person name="Zhang Y."/>
            <person name="Guo Z."/>
        </authorList>
    </citation>
    <scope>NUCLEOTIDE SEQUENCE [LARGE SCALE GENOMIC DNA]</scope>
    <source>
        <strain evidence="3">gdw1</strain>
    </source>
</reference>
<feature type="compositionally biased region" description="Basic and acidic residues" evidence="1">
    <location>
        <begin position="210"/>
        <end position="224"/>
    </location>
</feature>
<name>A0A1E2SKI3_LEIXY</name>
<dbReference type="EMBL" id="LNZG01000012">
    <property type="protein sequence ID" value="ODA90366.1"/>
    <property type="molecule type" value="Genomic_DNA"/>
</dbReference>
<gene>
    <name evidence="2" type="ORF">ATY41_01640</name>
</gene>
<evidence type="ECO:0000313" key="2">
    <source>
        <dbReference type="EMBL" id="ODA90366.1"/>
    </source>
</evidence>
<feature type="region of interest" description="Disordered" evidence="1">
    <location>
        <begin position="1"/>
        <end position="156"/>
    </location>
</feature>
<comment type="caution">
    <text evidence="2">The sequence shown here is derived from an EMBL/GenBank/DDBJ whole genome shotgun (WGS) entry which is preliminary data.</text>
</comment>
<accession>A0A1E2SKI3</accession>
<organism evidence="2 3">
    <name type="scientific">Leifsonia xyli subsp. xyli</name>
    <dbReference type="NCBI Taxonomy" id="59736"/>
    <lineage>
        <taxon>Bacteria</taxon>
        <taxon>Bacillati</taxon>
        <taxon>Actinomycetota</taxon>
        <taxon>Actinomycetes</taxon>
        <taxon>Micrococcales</taxon>
        <taxon>Microbacteriaceae</taxon>
        <taxon>Leifsonia</taxon>
    </lineage>
</organism>
<evidence type="ECO:0000313" key="3">
    <source>
        <dbReference type="Proteomes" id="UP000094426"/>
    </source>
</evidence>
<feature type="compositionally biased region" description="Basic and acidic residues" evidence="1">
    <location>
        <begin position="1"/>
        <end position="11"/>
    </location>
</feature>
<feature type="compositionally biased region" description="Basic and acidic residues" evidence="1">
    <location>
        <begin position="21"/>
        <end position="30"/>
    </location>
</feature>